<name>M0HKE9_HALEO</name>
<keyword evidence="2" id="KW-1185">Reference proteome</keyword>
<dbReference type="Proteomes" id="UP000011612">
    <property type="component" value="Unassembled WGS sequence"/>
</dbReference>
<evidence type="ECO:0000313" key="1">
    <source>
        <dbReference type="EMBL" id="ELZ85010.1"/>
    </source>
</evidence>
<evidence type="ECO:0000313" key="2">
    <source>
        <dbReference type="Proteomes" id="UP000011612"/>
    </source>
</evidence>
<reference evidence="1 2" key="1">
    <citation type="journal article" date="2014" name="PLoS Genet.">
        <title>Phylogenetically driven sequencing of extremely halophilic archaea reveals strategies for static and dynamic osmo-response.</title>
        <authorList>
            <person name="Becker E.A."/>
            <person name="Seitzer P.M."/>
            <person name="Tritt A."/>
            <person name="Larsen D."/>
            <person name="Krusor M."/>
            <person name="Yao A.I."/>
            <person name="Wu D."/>
            <person name="Madern D."/>
            <person name="Eisen J.A."/>
            <person name="Darling A.E."/>
            <person name="Facciotti M.T."/>
        </authorList>
    </citation>
    <scope>NUCLEOTIDE SEQUENCE [LARGE SCALE GENOMIC DNA]</scope>
    <source>
        <strain evidence="1 2">ATCC BAA-1513</strain>
    </source>
</reference>
<protein>
    <submittedName>
        <fullName evidence="1">Putative iron transport protein</fullName>
    </submittedName>
</protein>
<gene>
    <name evidence="1" type="ORF">C453_10530</name>
</gene>
<dbReference type="AlphaFoldDB" id="M0HKE9"/>
<proteinExistence type="predicted"/>
<sequence>MSALWRTAVTYCPTAVGPGDEDDGRNITLGYELLLEADPDVLLVLGPVSEYHNIDEIRTWLEQRTSASRELVTVHSKPRHGGDLCVKVFGYF</sequence>
<dbReference type="PATRIC" id="fig|1230453.4.peg.2076"/>
<accession>M0HKE9</accession>
<organism evidence="1 2">
    <name type="scientific">Haloferax elongans ATCC BAA-1513</name>
    <dbReference type="NCBI Taxonomy" id="1230453"/>
    <lineage>
        <taxon>Archaea</taxon>
        <taxon>Methanobacteriati</taxon>
        <taxon>Methanobacteriota</taxon>
        <taxon>Stenosarchaea group</taxon>
        <taxon>Halobacteria</taxon>
        <taxon>Halobacteriales</taxon>
        <taxon>Haloferacaceae</taxon>
        <taxon>Haloferax</taxon>
    </lineage>
</organism>
<dbReference type="EMBL" id="AOLK01000018">
    <property type="protein sequence ID" value="ELZ85010.1"/>
    <property type="molecule type" value="Genomic_DNA"/>
</dbReference>
<comment type="caution">
    <text evidence="1">The sequence shown here is derived from an EMBL/GenBank/DDBJ whole genome shotgun (WGS) entry which is preliminary data.</text>
</comment>